<evidence type="ECO:0000259" key="1">
    <source>
        <dbReference type="Pfam" id="PF00266"/>
    </source>
</evidence>
<sequence>SVRSIEAYLQSAVLPLYGNTHSSGSVVSLQTSRYREEARQLIRRSLNAGPQDAVIFCGSGATGAIHKLIGVLEVGRKRTVVLYGPFEHHSNMLPWKEAATLCVRVPEDADGGVDMAFLEAQLRRHADDVDLLIGAFSAASNVTGILTDTRAVTRLLHAHGALAVWDFACAGPYVRIDMNGGPIARGPGTPGLLVAKRRLFENAIPHQAGGGTVVYVTKDRHRYESDIEVVESGRTPAETRQEPRV</sequence>
<feature type="domain" description="Aminotransferase class V" evidence="1">
    <location>
        <begin position="15"/>
        <end position="233"/>
    </location>
</feature>
<dbReference type="InterPro" id="IPR015424">
    <property type="entry name" value="PyrdxlP-dep_Trfase"/>
</dbReference>
<dbReference type="PANTHER" id="PTHR43686">
    <property type="entry name" value="SULFURTRANSFERASE-RELATED"/>
    <property type="match status" value="1"/>
</dbReference>
<dbReference type="Proteomes" id="UP000095280">
    <property type="component" value="Unplaced"/>
</dbReference>
<protein>
    <submittedName>
        <fullName evidence="3">Aminotran_5 domain-containing protein</fullName>
    </submittedName>
</protein>
<name>A0A1I8GBV3_9PLAT</name>
<evidence type="ECO:0000313" key="2">
    <source>
        <dbReference type="Proteomes" id="UP000095280"/>
    </source>
</evidence>
<evidence type="ECO:0000313" key="3">
    <source>
        <dbReference type="WBParaSite" id="maker-uti_cns_0001426-snap-gene-0.15-mRNA-1"/>
    </source>
</evidence>
<proteinExistence type="predicted"/>
<dbReference type="Pfam" id="PF00266">
    <property type="entry name" value="Aminotran_5"/>
    <property type="match status" value="1"/>
</dbReference>
<dbReference type="AlphaFoldDB" id="A0A1I8GBV3"/>
<dbReference type="SUPFAM" id="SSF53383">
    <property type="entry name" value="PLP-dependent transferases"/>
    <property type="match status" value="1"/>
</dbReference>
<dbReference type="WBParaSite" id="maker-uti_cns_0001426-snap-gene-0.15-mRNA-1">
    <property type="protein sequence ID" value="maker-uti_cns_0001426-snap-gene-0.15-mRNA-1"/>
    <property type="gene ID" value="maker-uti_cns_0001426-snap-gene-0.15"/>
</dbReference>
<reference evidence="3" key="1">
    <citation type="submission" date="2016-11" db="UniProtKB">
        <authorList>
            <consortium name="WormBaseParasite"/>
        </authorList>
    </citation>
    <scope>IDENTIFICATION</scope>
</reference>
<keyword evidence="2" id="KW-1185">Reference proteome</keyword>
<dbReference type="InterPro" id="IPR015421">
    <property type="entry name" value="PyrdxlP-dep_Trfase_major"/>
</dbReference>
<dbReference type="InterPro" id="IPR000192">
    <property type="entry name" value="Aminotrans_V_dom"/>
</dbReference>
<dbReference type="PANTHER" id="PTHR43686:SF1">
    <property type="entry name" value="AMINOTRAN_5 DOMAIN-CONTAINING PROTEIN"/>
    <property type="match status" value="1"/>
</dbReference>
<organism evidence="2 3">
    <name type="scientific">Macrostomum lignano</name>
    <dbReference type="NCBI Taxonomy" id="282301"/>
    <lineage>
        <taxon>Eukaryota</taxon>
        <taxon>Metazoa</taxon>
        <taxon>Spiralia</taxon>
        <taxon>Lophotrochozoa</taxon>
        <taxon>Platyhelminthes</taxon>
        <taxon>Rhabditophora</taxon>
        <taxon>Macrostomorpha</taxon>
        <taxon>Macrostomida</taxon>
        <taxon>Macrostomidae</taxon>
        <taxon>Macrostomum</taxon>
    </lineage>
</organism>
<accession>A0A1I8GBV3</accession>
<dbReference type="Gene3D" id="3.40.640.10">
    <property type="entry name" value="Type I PLP-dependent aspartate aminotransferase-like (Major domain)"/>
    <property type="match status" value="1"/>
</dbReference>